<sequence>MADGGRMGLKAESSVLEGGCSFTFITWEHPHTTITIVFSEPTLGTAAWKRMLVTGLGAEDSMEMMTTSTSGRDGGQSRAKVNNTRRLCLSNTVTGNRLPEDNNNNRKCEAGK</sequence>
<dbReference type="Proteomes" id="UP000314294">
    <property type="component" value="Unassembled WGS sequence"/>
</dbReference>
<evidence type="ECO:0000313" key="2">
    <source>
        <dbReference type="EMBL" id="TNN57982.1"/>
    </source>
</evidence>
<feature type="region of interest" description="Disordered" evidence="1">
    <location>
        <begin position="65"/>
        <end position="84"/>
    </location>
</feature>
<name>A0A4Z2GZA0_9TELE</name>
<protein>
    <submittedName>
        <fullName evidence="2">Uncharacterized protein</fullName>
    </submittedName>
</protein>
<organism evidence="2 3">
    <name type="scientific">Liparis tanakae</name>
    <name type="common">Tanaka's snailfish</name>
    <dbReference type="NCBI Taxonomy" id="230148"/>
    <lineage>
        <taxon>Eukaryota</taxon>
        <taxon>Metazoa</taxon>
        <taxon>Chordata</taxon>
        <taxon>Craniata</taxon>
        <taxon>Vertebrata</taxon>
        <taxon>Euteleostomi</taxon>
        <taxon>Actinopterygii</taxon>
        <taxon>Neopterygii</taxon>
        <taxon>Teleostei</taxon>
        <taxon>Neoteleostei</taxon>
        <taxon>Acanthomorphata</taxon>
        <taxon>Eupercaria</taxon>
        <taxon>Perciformes</taxon>
        <taxon>Cottioidei</taxon>
        <taxon>Cottales</taxon>
        <taxon>Liparidae</taxon>
        <taxon>Liparis</taxon>
    </lineage>
</organism>
<accession>A0A4Z2GZA0</accession>
<feature type="region of interest" description="Disordered" evidence="1">
    <location>
        <begin position="90"/>
        <end position="112"/>
    </location>
</feature>
<evidence type="ECO:0000256" key="1">
    <source>
        <dbReference type="SAM" id="MobiDB-lite"/>
    </source>
</evidence>
<evidence type="ECO:0000313" key="3">
    <source>
        <dbReference type="Proteomes" id="UP000314294"/>
    </source>
</evidence>
<dbReference type="AlphaFoldDB" id="A0A4Z2GZA0"/>
<feature type="compositionally biased region" description="Basic and acidic residues" evidence="1">
    <location>
        <begin position="98"/>
        <end position="112"/>
    </location>
</feature>
<comment type="caution">
    <text evidence="2">The sequence shown here is derived from an EMBL/GenBank/DDBJ whole genome shotgun (WGS) entry which is preliminary data.</text>
</comment>
<proteinExistence type="predicted"/>
<gene>
    <name evidence="2" type="ORF">EYF80_031806</name>
</gene>
<keyword evidence="3" id="KW-1185">Reference proteome</keyword>
<dbReference type="EMBL" id="SRLO01000392">
    <property type="protein sequence ID" value="TNN57982.1"/>
    <property type="molecule type" value="Genomic_DNA"/>
</dbReference>
<reference evidence="2 3" key="1">
    <citation type="submission" date="2019-03" db="EMBL/GenBank/DDBJ databases">
        <title>First draft genome of Liparis tanakae, snailfish: a comprehensive survey of snailfish specific genes.</title>
        <authorList>
            <person name="Kim W."/>
            <person name="Song I."/>
            <person name="Jeong J.-H."/>
            <person name="Kim D."/>
            <person name="Kim S."/>
            <person name="Ryu S."/>
            <person name="Song J.Y."/>
            <person name="Lee S.K."/>
        </authorList>
    </citation>
    <scope>NUCLEOTIDE SEQUENCE [LARGE SCALE GENOMIC DNA]</scope>
    <source>
        <tissue evidence="2">Muscle</tissue>
    </source>
</reference>